<evidence type="ECO:0000256" key="1">
    <source>
        <dbReference type="SAM" id="Phobius"/>
    </source>
</evidence>
<feature type="transmembrane region" description="Helical" evidence="1">
    <location>
        <begin position="97"/>
        <end position="122"/>
    </location>
</feature>
<keyword evidence="1" id="KW-0472">Membrane</keyword>
<reference evidence="2" key="1">
    <citation type="submission" date="2021-05" db="EMBL/GenBank/DDBJ databases">
        <authorList>
            <person name="Alioto T."/>
            <person name="Alioto T."/>
            <person name="Gomez Garrido J."/>
        </authorList>
    </citation>
    <scope>NUCLEOTIDE SEQUENCE</scope>
</reference>
<keyword evidence="1" id="KW-1133">Transmembrane helix</keyword>
<feature type="transmembrane region" description="Helical" evidence="1">
    <location>
        <begin position="12"/>
        <end position="34"/>
    </location>
</feature>
<protein>
    <submittedName>
        <fullName evidence="2">Uncharacterized protein</fullName>
    </submittedName>
</protein>
<dbReference type="AlphaFoldDB" id="A0A8D8SRM2"/>
<sequence>MKIHQVALGSVYQYILYSSVFNHFIYILYSSVFYSKPHPLFVSSPSFTHQNAQFHHLLLFFFSFSFFILLISLSFFFFFFILCLYNSSWMLVRMIQHVLLIHDIMMMTSLSFVFCLFFSFFFKIHNRSREI</sequence>
<accession>A0A8D8SRM2</accession>
<organism evidence="2">
    <name type="scientific">Cacopsylla melanoneura</name>
    <dbReference type="NCBI Taxonomy" id="428564"/>
    <lineage>
        <taxon>Eukaryota</taxon>
        <taxon>Metazoa</taxon>
        <taxon>Ecdysozoa</taxon>
        <taxon>Arthropoda</taxon>
        <taxon>Hexapoda</taxon>
        <taxon>Insecta</taxon>
        <taxon>Pterygota</taxon>
        <taxon>Neoptera</taxon>
        <taxon>Paraneoptera</taxon>
        <taxon>Hemiptera</taxon>
        <taxon>Sternorrhyncha</taxon>
        <taxon>Psylloidea</taxon>
        <taxon>Psyllidae</taxon>
        <taxon>Psyllinae</taxon>
        <taxon>Cacopsylla</taxon>
    </lineage>
</organism>
<name>A0A8D8SRM2_9HEMI</name>
<keyword evidence="1" id="KW-0812">Transmembrane</keyword>
<feature type="transmembrane region" description="Helical" evidence="1">
    <location>
        <begin position="54"/>
        <end position="85"/>
    </location>
</feature>
<dbReference type="EMBL" id="HBUF01229108">
    <property type="protein sequence ID" value="CAG6672652.1"/>
    <property type="molecule type" value="Transcribed_RNA"/>
</dbReference>
<evidence type="ECO:0000313" key="2">
    <source>
        <dbReference type="EMBL" id="CAG6672652.1"/>
    </source>
</evidence>
<proteinExistence type="predicted"/>